<evidence type="ECO:0000313" key="3">
    <source>
        <dbReference type="Proteomes" id="UP000824087"/>
    </source>
</evidence>
<protein>
    <recommendedName>
        <fullName evidence="1">DUF2229 domain-containing protein</fullName>
    </recommendedName>
</protein>
<sequence length="299" mass="34857">MDKIRIGIPRGLFYQEFHTKWRYFFEHLGCEVIESEKTNQQVIKNGKRLANDEMCLSFQTYLGHVTSLKGKVDYIIVPRIDNYGTDLQTCTNFLAAYDIVKNLIDVPLLNYNIDYENHETEKKGFFKMGRQLSKSYSEIRKAYSLACKMDKMIRNKKISKNYNRMSSSGFKVLVVGHSYTIHDDYFMRPIADQIEKNSGVLIYSDEFDESVTRKASKKYSRELYWKYQKEAIGSIALLENQIDGVIFISTFPCGPDSLVNELVMRKIHLPHLNLVIDDMDATAGIETRIESFMDMLYER</sequence>
<dbReference type="PANTHER" id="PTHR32329:SF2">
    <property type="entry name" value="BIFUNCTIONAL PROTEIN [INCLUDES 2-HYDROXYACYL-COA DEHYDRATASE (N-TER) AND ITS ACTIVATOR DOMAIN (C_TERM)"/>
    <property type="match status" value="1"/>
</dbReference>
<accession>A0A9D1HXB8</accession>
<dbReference type="InterPro" id="IPR051805">
    <property type="entry name" value="Dehydratase_Activator_Redct"/>
</dbReference>
<reference evidence="2" key="1">
    <citation type="submission" date="2020-10" db="EMBL/GenBank/DDBJ databases">
        <authorList>
            <person name="Gilroy R."/>
        </authorList>
    </citation>
    <scope>NUCLEOTIDE SEQUENCE</scope>
    <source>
        <strain evidence="2">CHK197-8231</strain>
    </source>
</reference>
<dbReference type="EMBL" id="DVML01000031">
    <property type="protein sequence ID" value="HIU22980.1"/>
    <property type="molecule type" value="Genomic_DNA"/>
</dbReference>
<dbReference type="InterPro" id="IPR018709">
    <property type="entry name" value="CoA_activase_DUF2229"/>
</dbReference>
<gene>
    <name evidence="2" type="ORF">IAD49_05305</name>
</gene>
<name>A0A9D1HXB8_9BACT</name>
<dbReference type="Proteomes" id="UP000824087">
    <property type="component" value="Unassembled WGS sequence"/>
</dbReference>
<evidence type="ECO:0000259" key="1">
    <source>
        <dbReference type="Pfam" id="PF09989"/>
    </source>
</evidence>
<feature type="domain" description="DUF2229" evidence="1">
    <location>
        <begin position="5"/>
        <end position="204"/>
    </location>
</feature>
<proteinExistence type="predicted"/>
<reference evidence="2" key="2">
    <citation type="journal article" date="2021" name="PeerJ">
        <title>Extensive microbial diversity within the chicken gut microbiome revealed by metagenomics and culture.</title>
        <authorList>
            <person name="Gilroy R."/>
            <person name="Ravi A."/>
            <person name="Getino M."/>
            <person name="Pursley I."/>
            <person name="Horton D.L."/>
            <person name="Alikhan N.F."/>
            <person name="Baker D."/>
            <person name="Gharbi K."/>
            <person name="Hall N."/>
            <person name="Watson M."/>
            <person name="Adriaenssens E.M."/>
            <person name="Foster-Nyarko E."/>
            <person name="Jarju S."/>
            <person name="Secka A."/>
            <person name="Antonio M."/>
            <person name="Oren A."/>
            <person name="Chaudhuri R.R."/>
            <person name="La Ragione R."/>
            <person name="Hildebrand F."/>
            <person name="Pallen M.J."/>
        </authorList>
    </citation>
    <scope>NUCLEOTIDE SEQUENCE</scope>
    <source>
        <strain evidence="2">CHK197-8231</strain>
    </source>
</reference>
<dbReference type="AlphaFoldDB" id="A0A9D1HXB8"/>
<dbReference type="PANTHER" id="PTHR32329">
    <property type="entry name" value="BIFUNCTIONAL PROTEIN [INCLUDES 2-HYDROXYACYL-COA DEHYDRATASE (N-TER) AND ITS ACTIVATOR DOMAIN (C_TERM)-RELATED"/>
    <property type="match status" value="1"/>
</dbReference>
<dbReference type="Gene3D" id="3.40.50.11900">
    <property type="match status" value="1"/>
</dbReference>
<comment type="caution">
    <text evidence="2">The sequence shown here is derived from an EMBL/GenBank/DDBJ whole genome shotgun (WGS) entry which is preliminary data.</text>
</comment>
<organism evidence="2 3">
    <name type="scientific">Candidatus Fimihabitans intestinipullorum</name>
    <dbReference type="NCBI Taxonomy" id="2840820"/>
    <lineage>
        <taxon>Bacteria</taxon>
        <taxon>Bacillati</taxon>
        <taxon>Mycoplasmatota</taxon>
        <taxon>Mycoplasmatota incertae sedis</taxon>
        <taxon>Candidatus Fimihabitans</taxon>
    </lineage>
</organism>
<dbReference type="Pfam" id="PF09989">
    <property type="entry name" value="DUF2229"/>
    <property type="match status" value="1"/>
</dbReference>
<evidence type="ECO:0000313" key="2">
    <source>
        <dbReference type="EMBL" id="HIU22980.1"/>
    </source>
</evidence>